<gene>
    <name evidence="1" type="ORF">OW720_02175</name>
</gene>
<name>A0AAJ5TX75_9GAMM</name>
<proteinExistence type="predicted"/>
<dbReference type="EMBL" id="CP113406">
    <property type="protein sequence ID" value="WAI18799.1"/>
    <property type="molecule type" value="Genomic_DNA"/>
</dbReference>
<organism evidence="1 2">
    <name type="scientific">Buchnera aphidicola</name>
    <name type="common">Brevicoryne brassicae</name>
    <dbReference type="NCBI Taxonomy" id="911343"/>
    <lineage>
        <taxon>Bacteria</taxon>
        <taxon>Pseudomonadati</taxon>
        <taxon>Pseudomonadota</taxon>
        <taxon>Gammaproteobacteria</taxon>
        <taxon>Enterobacterales</taxon>
        <taxon>Erwiniaceae</taxon>
        <taxon>Buchnera</taxon>
    </lineage>
</organism>
<reference evidence="1" key="1">
    <citation type="submission" date="2022-11" db="EMBL/GenBank/DDBJ databases">
        <title>The whole genome sequencing of pests is an important tool to study the evolution of the plant-insect interaction and insecticide resistance.</title>
        <authorList>
            <person name="Kananovich Y."/>
        </authorList>
    </citation>
    <scope>NUCLEOTIDE SEQUENCE</scope>
    <source>
        <strain evidence="1">BSU_Bre_2018</strain>
    </source>
</reference>
<evidence type="ECO:0000313" key="2">
    <source>
        <dbReference type="Proteomes" id="UP001163440"/>
    </source>
</evidence>
<dbReference type="GO" id="GO:0051301">
    <property type="term" value="P:cell division"/>
    <property type="evidence" value="ECO:0007669"/>
    <property type="project" value="UniProtKB-KW"/>
</dbReference>
<accession>A0AAJ5TX75</accession>
<sequence>MKTLKMFFLLLLIWLQYSLWWGKNGIFDYIIVYKKVIMEKKENINLDILNNQIILEINKFNNRIKNN</sequence>
<dbReference type="RefSeq" id="WP_158365804.1">
    <property type="nucleotide sequence ID" value="NZ_CP034882.1"/>
</dbReference>
<evidence type="ECO:0000313" key="1">
    <source>
        <dbReference type="EMBL" id="WAI18799.1"/>
    </source>
</evidence>
<keyword evidence="1" id="KW-0131">Cell cycle</keyword>
<dbReference type="AlphaFoldDB" id="A0AAJ5TX75"/>
<protein>
    <submittedName>
        <fullName evidence="1">Cell division protein FtsB</fullName>
    </submittedName>
</protein>
<keyword evidence="1" id="KW-0132">Cell division</keyword>
<dbReference type="Proteomes" id="UP001163440">
    <property type="component" value="Chromosome"/>
</dbReference>